<evidence type="ECO:0000259" key="2">
    <source>
        <dbReference type="PROSITE" id="PS50234"/>
    </source>
</evidence>
<name>A0AAD8NDB1_9APIA</name>
<dbReference type="SUPFAM" id="SSF53300">
    <property type="entry name" value="vWA-like"/>
    <property type="match status" value="1"/>
</dbReference>
<evidence type="ECO:0000256" key="1">
    <source>
        <dbReference type="SAM" id="MobiDB-lite"/>
    </source>
</evidence>
<sequence>MSFNDDEQIVADPDASSGNMGDEFTVGKAKLRVISSPIEAPLEEADMRVMLELTGQGNGKDRPGLDLVTVLDVSGSMKGERIEKLKTAMEFVIKKLSSIDRLSVITFSANAKRLCPLRQITSNSRLEILSLVSDIVADGATNITDGLQKALQVLNERRYKDGRSIGIMLMSDGEQNAGGDAAQVPVSTVPVYTFGFGTGGKDPKAMADVLNAIAKNGDGGTYSEVQNTTDLSVAFASCLGGLLTVAVQDLRLTVSAVQGNATIVSVIAGDYPQSKDNTNAITIRFGTLYDKEIRRVIVNLLLPEVPDETPAKVLRIDYLYRNTNGLDLPSAPVFASVQRVGDVEEEEEEEVKVEESRIGTAKMMIQAREMADTNKLNDAKNIIMDAQNKLDDVGVKKRNAILEMLKEELDQLMTYLQSPDTYKNQGRSFALASELSHARQRFAARGGDVDKFRMFSTPRMDLYKEQAKKFDKNPTTPVPTVEDDVKEEIAANPLLPIIGPLTFYLQQAILALQSIESILTAGVPK</sequence>
<comment type="caution">
    <text evidence="3">The sequence shown here is derived from an EMBL/GenBank/DDBJ whole genome shotgun (WGS) entry which is preliminary data.</text>
</comment>
<reference evidence="3" key="2">
    <citation type="submission" date="2023-05" db="EMBL/GenBank/DDBJ databases">
        <authorList>
            <person name="Schelkunov M.I."/>
        </authorList>
    </citation>
    <scope>NUCLEOTIDE SEQUENCE</scope>
    <source>
        <strain evidence="3">Hsosn_3</strain>
        <tissue evidence="3">Leaf</tissue>
    </source>
</reference>
<dbReference type="InterPro" id="IPR036465">
    <property type="entry name" value="vWFA_dom_sf"/>
</dbReference>
<dbReference type="Pfam" id="PF14624">
    <property type="entry name" value="Vwaint"/>
    <property type="match status" value="1"/>
</dbReference>
<feature type="domain" description="VWFA" evidence="2">
    <location>
        <begin position="66"/>
        <end position="239"/>
    </location>
</feature>
<dbReference type="AlphaFoldDB" id="A0AAD8NDB1"/>
<dbReference type="EMBL" id="JAUIZM010000001">
    <property type="protein sequence ID" value="KAK1404086.1"/>
    <property type="molecule type" value="Genomic_DNA"/>
</dbReference>
<reference evidence="3" key="1">
    <citation type="submission" date="2023-02" db="EMBL/GenBank/DDBJ databases">
        <title>Genome of toxic invasive species Heracleum sosnowskyi carries increased number of genes despite the absence of recent whole-genome duplications.</title>
        <authorList>
            <person name="Schelkunov M."/>
            <person name="Shtratnikova V."/>
            <person name="Makarenko M."/>
            <person name="Klepikova A."/>
            <person name="Omelchenko D."/>
            <person name="Novikova G."/>
            <person name="Obukhova E."/>
            <person name="Bogdanov V."/>
            <person name="Penin A."/>
            <person name="Logacheva M."/>
        </authorList>
    </citation>
    <scope>NUCLEOTIDE SEQUENCE</scope>
    <source>
        <strain evidence="3">Hsosn_3</strain>
        <tissue evidence="3">Leaf</tissue>
    </source>
</reference>
<dbReference type="PANTHER" id="PTHR10579:SF129">
    <property type="entry name" value="OS01G0640200 PROTEIN"/>
    <property type="match status" value="1"/>
</dbReference>
<evidence type="ECO:0000313" key="4">
    <source>
        <dbReference type="Proteomes" id="UP001237642"/>
    </source>
</evidence>
<dbReference type="PROSITE" id="PS50234">
    <property type="entry name" value="VWFA"/>
    <property type="match status" value="1"/>
</dbReference>
<dbReference type="Proteomes" id="UP001237642">
    <property type="component" value="Unassembled WGS sequence"/>
</dbReference>
<dbReference type="Pfam" id="PF00092">
    <property type="entry name" value="VWA"/>
    <property type="match status" value="1"/>
</dbReference>
<proteinExistence type="predicted"/>
<gene>
    <name evidence="3" type="ORF">POM88_003691</name>
</gene>
<dbReference type="InterPro" id="IPR032838">
    <property type="entry name" value="Vwaint_dom"/>
</dbReference>
<dbReference type="InterPro" id="IPR051266">
    <property type="entry name" value="CLCR"/>
</dbReference>
<dbReference type="InterPro" id="IPR002035">
    <property type="entry name" value="VWF_A"/>
</dbReference>
<protein>
    <submittedName>
        <fullName evidence="3">Inter-alpha-trypsin inhibitor heavy chain H3</fullName>
    </submittedName>
</protein>
<dbReference type="Gene3D" id="3.40.50.410">
    <property type="entry name" value="von Willebrand factor, type A domain"/>
    <property type="match status" value="1"/>
</dbReference>
<keyword evidence="4" id="KW-1185">Reference proteome</keyword>
<dbReference type="SMART" id="SM00327">
    <property type="entry name" value="VWA"/>
    <property type="match status" value="1"/>
</dbReference>
<evidence type="ECO:0000313" key="3">
    <source>
        <dbReference type="EMBL" id="KAK1404086.1"/>
    </source>
</evidence>
<dbReference type="PANTHER" id="PTHR10579">
    <property type="entry name" value="CALCIUM-ACTIVATED CHLORIDE CHANNEL REGULATOR"/>
    <property type="match status" value="1"/>
</dbReference>
<organism evidence="3 4">
    <name type="scientific">Heracleum sosnowskyi</name>
    <dbReference type="NCBI Taxonomy" id="360622"/>
    <lineage>
        <taxon>Eukaryota</taxon>
        <taxon>Viridiplantae</taxon>
        <taxon>Streptophyta</taxon>
        <taxon>Embryophyta</taxon>
        <taxon>Tracheophyta</taxon>
        <taxon>Spermatophyta</taxon>
        <taxon>Magnoliopsida</taxon>
        <taxon>eudicotyledons</taxon>
        <taxon>Gunneridae</taxon>
        <taxon>Pentapetalae</taxon>
        <taxon>asterids</taxon>
        <taxon>campanulids</taxon>
        <taxon>Apiales</taxon>
        <taxon>Apiaceae</taxon>
        <taxon>Apioideae</taxon>
        <taxon>apioid superclade</taxon>
        <taxon>Tordylieae</taxon>
        <taxon>Tordyliinae</taxon>
        <taxon>Heracleum</taxon>
    </lineage>
</organism>
<feature type="region of interest" description="Disordered" evidence="1">
    <location>
        <begin position="1"/>
        <end position="21"/>
    </location>
</feature>
<accession>A0AAD8NDB1</accession>